<dbReference type="AlphaFoldDB" id="A0A151SYJ0"/>
<evidence type="ECO:0008006" key="3">
    <source>
        <dbReference type="Google" id="ProtNLM"/>
    </source>
</evidence>
<evidence type="ECO:0000313" key="1">
    <source>
        <dbReference type="EMBL" id="KYP59874.1"/>
    </source>
</evidence>
<dbReference type="Gene3D" id="3.60.10.10">
    <property type="entry name" value="Endonuclease/exonuclease/phosphatase"/>
    <property type="match status" value="1"/>
</dbReference>
<dbReference type="Gramene" id="C.cajan_14881.t">
    <property type="protein sequence ID" value="C.cajan_14881.t"/>
    <property type="gene ID" value="C.cajan_14881"/>
</dbReference>
<organism evidence="1 2">
    <name type="scientific">Cajanus cajan</name>
    <name type="common">Pigeon pea</name>
    <name type="synonym">Cajanus indicus</name>
    <dbReference type="NCBI Taxonomy" id="3821"/>
    <lineage>
        <taxon>Eukaryota</taxon>
        <taxon>Viridiplantae</taxon>
        <taxon>Streptophyta</taxon>
        <taxon>Embryophyta</taxon>
        <taxon>Tracheophyta</taxon>
        <taxon>Spermatophyta</taxon>
        <taxon>Magnoliopsida</taxon>
        <taxon>eudicotyledons</taxon>
        <taxon>Gunneridae</taxon>
        <taxon>Pentapetalae</taxon>
        <taxon>rosids</taxon>
        <taxon>fabids</taxon>
        <taxon>Fabales</taxon>
        <taxon>Fabaceae</taxon>
        <taxon>Papilionoideae</taxon>
        <taxon>50 kb inversion clade</taxon>
        <taxon>NPAAA clade</taxon>
        <taxon>indigoferoid/millettioid clade</taxon>
        <taxon>Phaseoleae</taxon>
        <taxon>Cajanus</taxon>
    </lineage>
</organism>
<dbReference type="SUPFAM" id="SSF56219">
    <property type="entry name" value="DNase I-like"/>
    <property type="match status" value="1"/>
</dbReference>
<protein>
    <recommendedName>
        <fullName evidence="3">Endonuclease/exonuclease/phosphatase domain-containing protein</fullName>
    </recommendedName>
</protein>
<dbReference type="STRING" id="3821.A0A151SYJ0"/>
<dbReference type="Proteomes" id="UP000075243">
    <property type="component" value="Chromosome 10"/>
</dbReference>
<gene>
    <name evidence="1" type="ORF">KK1_015315</name>
</gene>
<dbReference type="PANTHER" id="PTHR33710">
    <property type="entry name" value="BNAC02G09200D PROTEIN"/>
    <property type="match status" value="1"/>
</dbReference>
<dbReference type="EMBL" id="CM003612">
    <property type="protein sequence ID" value="KYP59874.1"/>
    <property type="molecule type" value="Genomic_DNA"/>
</dbReference>
<sequence>MCDNTLCAQLWGSTEFKCFASPSQGRSGGLLSIWNSNQGKLVFTFSGFGFHGVCLQWGVDAYRCVVVNVYSPCQLVDKRWLWEEIIMSKRGFGSRLWCIVGDFNTVRRLDERKWGIGDYGARDMEEFNSFIRDMELIDVPLVGKRFTWFRSDGSMMRRLDMVLVLESWSAHWGAGLVTKFMLVSGKDSDVTRLFPVFSNEQNARLVGDFTEEEVCCLIRKSDGDKSPGPDGFNFAFSKRFWPLMKVDVMDLLAEFHTNLKIPKALLSYFVTLVPKVPCP</sequence>
<name>A0A151SYJ0_CAJCA</name>
<evidence type="ECO:0000313" key="2">
    <source>
        <dbReference type="Proteomes" id="UP000075243"/>
    </source>
</evidence>
<accession>A0A151SYJ0</accession>
<proteinExistence type="predicted"/>
<dbReference type="PANTHER" id="PTHR33710:SF64">
    <property type="entry name" value="ENDONUCLEASE_EXONUCLEASE_PHOSPHATASE DOMAIN-CONTAINING PROTEIN"/>
    <property type="match status" value="1"/>
</dbReference>
<reference evidence="1 2" key="1">
    <citation type="journal article" date="2012" name="Nat. Biotechnol.">
        <title>Draft genome sequence of pigeonpea (Cajanus cajan), an orphan legume crop of resource-poor farmers.</title>
        <authorList>
            <person name="Varshney R.K."/>
            <person name="Chen W."/>
            <person name="Li Y."/>
            <person name="Bharti A.K."/>
            <person name="Saxena R.K."/>
            <person name="Schlueter J.A."/>
            <person name="Donoghue M.T."/>
            <person name="Azam S."/>
            <person name="Fan G."/>
            <person name="Whaley A.M."/>
            <person name="Farmer A.D."/>
            <person name="Sheridan J."/>
            <person name="Iwata A."/>
            <person name="Tuteja R."/>
            <person name="Penmetsa R.V."/>
            <person name="Wu W."/>
            <person name="Upadhyaya H.D."/>
            <person name="Yang S.P."/>
            <person name="Shah T."/>
            <person name="Saxena K.B."/>
            <person name="Michael T."/>
            <person name="McCombie W.R."/>
            <person name="Yang B."/>
            <person name="Zhang G."/>
            <person name="Yang H."/>
            <person name="Wang J."/>
            <person name="Spillane C."/>
            <person name="Cook D.R."/>
            <person name="May G.D."/>
            <person name="Xu X."/>
            <person name="Jackson S.A."/>
        </authorList>
    </citation>
    <scope>NUCLEOTIDE SEQUENCE [LARGE SCALE GENOMIC DNA]</scope>
    <source>
        <strain evidence="2">cv. Asha</strain>
    </source>
</reference>
<keyword evidence="2" id="KW-1185">Reference proteome</keyword>
<dbReference type="InterPro" id="IPR036691">
    <property type="entry name" value="Endo/exonu/phosph_ase_sf"/>
</dbReference>